<dbReference type="PROSITE" id="PS50112">
    <property type="entry name" value="PAS"/>
    <property type="match status" value="1"/>
</dbReference>
<dbReference type="InterPro" id="IPR013656">
    <property type="entry name" value="PAS_4"/>
</dbReference>
<dbReference type="Pfam" id="PF00512">
    <property type="entry name" value="HisKA"/>
    <property type="match status" value="1"/>
</dbReference>
<organism evidence="10 11">
    <name type="scientific">Flavobacterium xinjiangense</name>
    <dbReference type="NCBI Taxonomy" id="178356"/>
    <lineage>
        <taxon>Bacteria</taxon>
        <taxon>Pseudomonadati</taxon>
        <taxon>Bacteroidota</taxon>
        <taxon>Flavobacteriia</taxon>
        <taxon>Flavobacteriales</taxon>
        <taxon>Flavobacteriaceae</taxon>
        <taxon>Flavobacterium</taxon>
    </lineage>
</organism>
<evidence type="ECO:0000259" key="7">
    <source>
        <dbReference type="PROSITE" id="PS50109"/>
    </source>
</evidence>
<sequence length="891" mass="103527">MENFNYEKVRKKTTDSFKINIEKKPEPKKLGRLGKIGFVEFNLQDNSLYCSDVVYKILGRERISHMSSWEDYIKHIHPDEQENYKREHAAFLEGSKDFNLEYRIILPNGVIKWIHECGELLKDQYENKICWQRALQDLTEYKKYIDKSTQNESLYKSFIQSQTNYIIRTDLKGSFTYFNDKFLKDFGSRFETKSILGNNSLSSLKQYHQNKIIAVVKKCLKHPNEIFQVAIDTSDTISTLWNFSSLTNAEGELEEIHGFGIDISDRMNAKESLIECDARYSLACKTTSDAIWDWESKSNRLFWGDGFTTLFGLDSGVFNSDRNKWESHLHPKDAATTINDINAIIEGTSNYWHAEYRFKKGDGSYAYVIDRAITIRDKKNKIIRIVGAIQDITEKKKLELLLEKVTSLSRIGSFEIDFMKNEVYWSDMAKEIHEVTSDYIPDINNIYSFYKDDVNRYSMEQSFQHSVKNNVPFDIETQIISSKGIERWVRVIAVPEFFNGKCLRIIGSFQDIDPIIKIKSEVLKANEEKEFILESIGDAFFALDYTGMITYWNKQSEKLLKFSKEKTLGKNIWKIFPDVVNSSLFTFYQKCIEEKRNQHFEIYVDLMNIWFEVTAYPSSKGISVFFKDISLRKKANSTLLKLNKSLKKQTKELLTANKNIEQFSFILSHNLRAPVANIIGLVNLMESQDYLPEVKETLLKEISDNVNRLDNIIIDLNTILQIRSNISLSKQDVNLENLISCITQGIQNLIEKEQIQIITRFEDIPELETVRSYLHSIFFNLITNSIKYRKHDSLLLIEISSEKSTEGVKIIYQDNGLGIDLAKNGKKIFGLYQRFHYHIEGKGMGLFMVKTQVETLGGKITVLSEVDKGTQFILEFKDHNSNLTTLDEKDD</sequence>
<dbReference type="Gene3D" id="3.30.450.20">
    <property type="entry name" value="PAS domain"/>
    <property type="match status" value="5"/>
</dbReference>
<dbReference type="AlphaFoldDB" id="A0A1M7PGX1"/>
<keyword evidence="5" id="KW-0418">Kinase</keyword>
<keyword evidence="3" id="KW-0597">Phosphoprotein</keyword>
<dbReference type="SUPFAM" id="SSF55874">
    <property type="entry name" value="ATPase domain of HSP90 chaperone/DNA topoisomerase II/histidine kinase"/>
    <property type="match status" value="1"/>
</dbReference>
<dbReference type="InterPro" id="IPR001610">
    <property type="entry name" value="PAC"/>
</dbReference>
<dbReference type="CDD" id="cd00130">
    <property type="entry name" value="PAS"/>
    <property type="match status" value="2"/>
</dbReference>
<evidence type="ECO:0000256" key="1">
    <source>
        <dbReference type="ARBA" id="ARBA00000085"/>
    </source>
</evidence>
<dbReference type="InterPro" id="IPR003594">
    <property type="entry name" value="HATPase_dom"/>
</dbReference>
<proteinExistence type="predicted"/>
<accession>A0A1M7PGX1</accession>
<dbReference type="SMART" id="SM00387">
    <property type="entry name" value="HATPase_c"/>
    <property type="match status" value="1"/>
</dbReference>
<dbReference type="SMART" id="SM00091">
    <property type="entry name" value="PAS"/>
    <property type="match status" value="3"/>
</dbReference>
<dbReference type="STRING" id="178356.SAMN05216269_11738"/>
<name>A0A1M7PGX1_9FLAO</name>
<dbReference type="InterPro" id="IPR013655">
    <property type="entry name" value="PAS_fold_3"/>
</dbReference>
<feature type="domain" description="PAC" evidence="9">
    <location>
        <begin position="352"/>
        <end position="404"/>
    </location>
</feature>
<dbReference type="EC" id="2.7.13.3" evidence="2"/>
<evidence type="ECO:0000313" key="11">
    <source>
        <dbReference type="Proteomes" id="UP000184092"/>
    </source>
</evidence>
<keyword evidence="4" id="KW-0808">Transferase</keyword>
<evidence type="ECO:0000259" key="8">
    <source>
        <dbReference type="PROSITE" id="PS50112"/>
    </source>
</evidence>
<dbReference type="Proteomes" id="UP000184092">
    <property type="component" value="Unassembled WGS sequence"/>
</dbReference>
<dbReference type="Gene3D" id="1.10.287.130">
    <property type="match status" value="1"/>
</dbReference>
<dbReference type="Pfam" id="PF02518">
    <property type="entry name" value="HATPase_c"/>
    <property type="match status" value="1"/>
</dbReference>
<dbReference type="PROSITE" id="PS50113">
    <property type="entry name" value="PAC"/>
    <property type="match status" value="1"/>
</dbReference>
<dbReference type="Gene3D" id="2.10.70.100">
    <property type="match status" value="1"/>
</dbReference>
<dbReference type="OrthoDB" id="5522855at2"/>
<dbReference type="InterPro" id="IPR003661">
    <property type="entry name" value="HisK_dim/P_dom"/>
</dbReference>
<evidence type="ECO:0000259" key="9">
    <source>
        <dbReference type="PROSITE" id="PS50113"/>
    </source>
</evidence>
<evidence type="ECO:0000256" key="3">
    <source>
        <dbReference type="ARBA" id="ARBA00022553"/>
    </source>
</evidence>
<dbReference type="InterPro" id="IPR035965">
    <property type="entry name" value="PAS-like_dom_sf"/>
</dbReference>
<dbReference type="InterPro" id="IPR036097">
    <property type="entry name" value="HisK_dim/P_sf"/>
</dbReference>
<dbReference type="SUPFAM" id="SSF55785">
    <property type="entry name" value="PYP-like sensor domain (PAS domain)"/>
    <property type="match status" value="5"/>
</dbReference>
<dbReference type="InterPro" id="IPR000700">
    <property type="entry name" value="PAS-assoc_C"/>
</dbReference>
<comment type="catalytic activity">
    <reaction evidence="1">
        <text>ATP + protein L-histidine = ADP + protein N-phospho-L-histidine.</text>
        <dbReference type="EC" id="2.7.13.3"/>
    </reaction>
</comment>
<dbReference type="EMBL" id="FRCL01000017">
    <property type="protein sequence ID" value="SHN16254.1"/>
    <property type="molecule type" value="Genomic_DNA"/>
</dbReference>
<feature type="coiled-coil region" evidence="6">
    <location>
        <begin position="632"/>
        <end position="659"/>
    </location>
</feature>
<feature type="domain" description="Histidine kinase" evidence="7">
    <location>
        <begin position="666"/>
        <end position="880"/>
    </location>
</feature>
<dbReference type="RefSeq" id="WP_073211161.1">
    <property type="nucleotide sequence ID" value="NZ_FRCL01000017.1"/>
</dbReference>
<dbReference type="PROSITE" id="PS50109">
    <property type="entry name" value="HIS_KIN"/>
    <property type="match status" value="1"/>
</dbReference>
<dbReference type="InterPro" id="IPR036890">
    <property type="entry name" value="HATPase_C_sf"/>
</dbReference>
<dbReference type="Pfam" id="PF08448">
    <property type="entry name" value="PAS_4"/>
    <property type="match status" value="1"/>
</dbReference>
<protein>
    <recommendedName>
        <fullName evidence="2">histidine kinase</fullName>
        <ecNumber evidence="2">2.7.13.3</ecNumber>
    </recommendedName>
</protein>
<dbReference type="SMART" id="SM00086">
    <property type="entry name" value="PAC"/>
    <property type="match status" value="4"/>
</dbReference>
<dbReference type="PRINTS" id="PR00344">
    <property type="entry name" value="BCTRLSENSOR"/>
</dbReference>
<keyword evidence="6" id="KW-0175">Coiled coil</keyword>
<dbReference type="InterPro" id="IPR052162">
    <property type="entry name" value="Sensor_kinase/Photoreceptor"/>
</dbReference>
<reference evidence="11" key="1">
    <citation type="submission" date="2016-11" db="EMBL/GenBank/DDBJ databases">
        <authorList>
            <person name="Varghese N."/>
            <person name="Submissions S."/>
        </authorList>
    </citation>
    <scope>NUCLEOTIDE SEQUENCE [LARGE SCALE GENOMIC DNA]</scope>
    <source>
        <strain evidence="11">CGMCC 1.2749</strain>
    </source>
</reference>
<dbReference type="GO" id="GO:0000155">
    <property type="term" value="F:phosphorelay sensor kinase activity"/>
    <property type="evidence" value="ECO:0007669"/>
    <property type="project" value="InterPro"/>
</dbReference>
<gene>
    <name evidence="10" type="ORF">SAMN05216269_11738</name>
</gene>
<evidence type="ECO:0000256" key="5">
    <source>
        <dbReference type="ARBA" id="ARBA00022777"/>
    </source>
</evidence>
<evidence type="ECO:0000256" key="2">
    <source>
        <dbReference type="ARBA" id="ARBA00012438"/>
    </source>
</evidence>
<dbReference type="InterPro" id="IPR004358">
    <property type="entry name" value="Sig_transdc_His_kin-like_C"/>
</dbReference>
<dbReference type="Gene3D" id="3.30.565.10">
    <property type="entry name" value="Histidine kinase-like ATPase, C-terminal domain"/>
    <property type="match status" value="1"/>
</dbReference>
<evidence type="ECO:0000313" key="10">
    <source>
        <dbReference type="EMBL" id="SHN16254.1"/>
    </source>
</evidence>
<dbReference type="InterPro" id="IPR000014">
    <property type="entry name" value="PAS"/>
</dbReference>
<dbReference type="PANTHER" id="PTHR43304">
    <property type="entry name" value="PHYTOCHROME-LIKE PROTEIN CPH1"/>
    <property type="match status" value="1"/>
</dbReference>
<dbReference type="SUPFAM" id="SSF47384">
    <property type="entry name" value="Homodimeric domain of signal transducing histidine kinase"/>
    <property type="match status" value="1"/>
</dbReference>
<dbReference type="Pfam" id="PF08447">
    <property type="entry name" value="PAS_3"/>
    <property type="match status" value="2"/>
</dbReference>
<keyword evidence="11" id="KW-1185">Reference proteome</keyword>
<evidence type="ECO:0000256" key="4">
    <source>
        <dbReference type="ARBA" id="ARBA00022679"/>
    </source>
</evidence>
<evidence type="ECO:0000256" key="6">
    <source>
        <dbReference type="SAM" id="Coils"/>
    </source>
</evidence>
<dbReference type="InterPro" id="IPR005467">
    <property type="entry name" value="His_kinase_dom"/>
</dbReference>
<dbReference type="PANTHER" id="PTHR43304:SF1">
    <property type="entry name" value="PAC DOMAIN-CONTAINING PROTEIN"/>
    <property type="match status" value="1"/>
</dbReference>
<feature type="domain" description="PAS" evidence="8">
    <location>
        <begin position="525"/>
        <end position="571"/>
    </location>
</feature>
<dbReference type="NCBIfam" id="TIGR00229">
    <property type="entry name" value="sensory_box"/>
    <property type="match status" value="3"/>
</dbReference>
<dbReference type="CDD" id="cd00082">
    <property type="entry name" value="HisKA"/>
    <property type="match status" value="1"/>
</dbReference>